<dbReference type="EMBL" id="NKQK01000027">
    <property type="protein sequence ID" value="PSR88142.1"/>
    <property type="molecule type" value="Genomic_DNA"/>
</dbReference>
<feature type="compositionally biased region" description="Polar residues" evidence="1">
    <location>
        <begin position="38"/>
        <end position="47"/>
    </location>
</feature>
<dbReference type="STRING" id="1590841.A0A2R6PAV2"/>
<dbReference type="PANTHER" id="PTHR36340:SF1">
    <property type="entry name" value="NAD(P)H DEHYDROGENASE SUBUNIT CRR3, CHLOROPLASTIC-RELATED"/>
    <property type="match status" value="1"/>
</dbReference>
<keyword evidence="2" id="KW-1133">Transmembrane helix</keyword>
<gene>
    <name evidence="3" type="ORF">CEY00_Acc31172</name>
</gene>
<proteinExistence type="predicted"/>
<evidence type="ECO:0000313" key="4">
    <source>
        <dbReference type="Proteomes" id="UP000241394"/>
    </source>
</evidence>
<evidence type="ECO:0000256" key="1">
    <source>
        <dbReference type="SAM" id="MobiDB-lite"/>
    </source>
</evidence>
<dbReference type="Proteomes" id="UP000241394">
    <property type="component" value="Chromosome LG27"/>
</dbReference>
<dbReference type="OrthoDB" id="786513at2759"/>
<evidence type="ECO:0000256" key="2">
    <source>
        <dbReference type="SAM" id="Phobius"/>
    </source>
</evidence>
<dbReference type="AlphaFoldDB" id="A0A2R6PAV2"/>
<dbReference type="PANTHER" id="PTHR36340">
    <property type="entry name" value="NAD(P)H DEHYDROGENASE SUBUNIT CRR3, CHLOROPLASTIC-RELATED"/>
    <property type="match status" value="1"/>
</dbReference>
<accession>A0A2R6PAV2</accession>
<reference evidence="4" key="2">
    <citation type="journal article" date="2018" name="BMC Genomics">
        <title>A manually annotated Actinidia chinensis var. chinensis (kiwifruit) genome highlights the challenges associated with draft genomes and gene prediction in plants.</title>
        <authorList>
            <person name="Pilkington S.M."/>
            <person name="Crowhurst R."/>
            <person name="Hilario E."/>
            <person name="Nardozza S."/>
            <person name="Fraser L."/>
            <person name="Peng Y."/>
            <person name="Gunaseelan K."/>
            <person name="Simpson R."/>
            <person name="Tahir J."/>
            <person name="Deroles S.C."/>
            <person name="Templeton K."/>
            <person name="Luo Z."/>
            <person name="Davy M."/>
            <person name="Cheng C."/>
            <person name="McNeilage M."/>
            <person name="Scaglione D."/>
            <person name="Liu Y."/>
            <person name="Zhang Q."/>
            <person name="Datson P."/>
            <person name="De Silva N."/>
            <person name="Gardiner S.E."/>
            <person name="Bassett H."/>
            <person name="Chagne D."/>
            <person name="McCallum J."/>
            <person name="Dzierzon H."/>
            <person name="Deng C."/>
            <person name="Wang Y.Y."/>
            <person name="Barron L."/>
            <person name="Manako K."/>
            <person name="Bowen J."/>
            <person name="Foster T.M."/>
            <person name="Erridge Z.A."/>
            <person name="Tiffin H."/>
            <person name="Waite C.N."/>
            <person name="Davies K.M."/>
            <person name="Grierson E.P."/>
            <person name="Laing W.A."/>
            <person name="Kirk R."/>
            <person name="Chen X."/>
            <person name="Wood M."/>
            <person name="Montefiori M."/>
            <person name="Brummell D.A."/>
            <person name="Schwinn K.E."/>
            <person name="Catanach A."/>
            <person name="Fullerton C."/>
            <person name="Li D."/>
            <person name="Meiyalaghan S."/>
            <person name="Nieuwenhuizen N."/>
            <person name="Read N."/>
            <person name="Prakash R."/>
            <person name="Hunter D."/>
            <person name="Zhang H."/>
            <person name="McKenzie M."/>
            <person name="Knabel M."/>
            <person name="Harris A."/>
            <person name="Allan A.C."/>
            <person name="Gleave A."/>
            <person name="Chen A."/>
            <person name="Janssen B.J."/>
            <person name="Plunkett B."/>
            <person name="Ampomah-Dwamena C."/>
            <person name="Voogd C."/>
            <person name="Leif D."/>
            <person name="Lafferty D."/>
            <person name="Souleyre E.J.F."/>
            <person name="Varkonyi-Gasic E."/>
            <person name="Gambi F."/>
            <person name="Hanley J."/>
            <person name="Yao J.L."/>
            <person name="Cheung J."/>
            <person name="David K.M."/>
            <person name="Warren B."/>
            <person name="Marsh K."/>
            <person name="Snowden K.C."/>
            <person name="Lin-Wang K."/>
            <person name="Brian L."/>
            <person name="Martinez-Sanchez M."/>
            <person name="Wang M."/>
            <person name="Ileperuma N."/>
            <person name="Macnee N."/>
            <person name="Campin R."/>
            <person name="McAtee P."/>
            <person name="Drummond R.S.M."/>
            <person name="Espley R.V."/>
            <person name="Ireland H.S."/>
            <person name="Wu R."/>
            <person name="Atkinson R.G."/>
            <person name="Karunairetnam S."/>
            <person name="Bulley S."/>
            <person name="Chunkath S."/>
            <person name="Hanley Z."/>
            <person name="Storey R."/>
            <person name="Thrimawithana A.H."/>
            <person name="Thomson S."/>
            <person name="David C."/>
            <person name="Testolin R."/>
            <person name="Huang H."/>
            <person name="Hellens R.P."/>
            <person name="Schaffer R.J."/>
        </authorList>
    </citation>
    <scope>NUCLEOTIDE SEQUENCE [LARGE SCALE GENOMIC DNA]</scope>
    <source>
        <strain evidence="4">cv. Red5</strain>
    </source>
</reference>
<dbReference type="FunCoup" id="A0A2R6PAV2">
    <property type="interactions" value="2356"/>
</dbReference>
<protein>
    <submittedName>
        <fullName evidence="3">NAD(P)H dehydrogenase</fullName>
    </submittedName>
</protein>
<organism evidence="3 4">
    <name type="scientific">Actinidia chinensis var. chinensis</name>
    <name type="common">Chinese soft-hair kiwi</name>
    <dbReference type="NCBI Taxonomy" id="1590841"/>
    <lineage>
        <taxon>Eukaryota</taxon>
        <taxon>Viridiplantae</taxon>
        <taxon>Streptophyta</taxon>
        <taxon>Embryophyta</taxon>
        <taxon>Tracheophyta</taxon>
        <taxon>Spermatophyta</taxon>
        <taxon>Magnoliopsida</taxon>
        <taxon>eudicotyledons</taxon>
        <taxon>Gunneridae</taxon>
        <taxon>Pentapetalae</taxon>
        <taxon>asterids</taxon>
        <taxon>Ericales</taxon>
        <taxon>Actinidiaceae</taxon>
        <taxon>Actinidia</taxon>
    </lineage>
</organism>
<dbReference type="GO" id="GO:0010598">
    <property type="term" value="C:NAD(P)H dehydrogenase complex (plastoquinone)"/>
    <property type="evidence" value="ECO:0007669"/>
    <property type="project" value="InterPro"/>
</dbReference>
<evidence type="ECO:0000313" key="3">
    <source>
        <dbReference type="EMBL" id="PSR88142.1"/>
    </source>
</evidence>
<dbReference type="OMA" id="LFTIQWI"/>
<keyword evidence="2" id="KW-0812">Transmembrane</keyword>
<dbReference type="Gramene" id="PSR88142">
    <property type="protein sequence ID" value="PSR88142"/>
    <property type="gene ID" value="CEY00_Acc31172"/>
</dbReference>
<dbReference type="GO" id="GO:0009535">
    <property type="term" value="C:chloroplast thylakoid membrane"/>
    <property type="evidence" value="ECO:0007669"/>
    <property type="project" value="InterPro"/>
</dbReference>
<name>A0A2R6PAV2_ACTCC</name>
<reference evidence="3 4" key="1">
    <citation type="submission" date="2017-07" db="EMBL/GenBank/DDBJ databases">
        <title>An improved, manually edited Actinidia chinensis var. chinensis (kiwifruit) genome highlights the challenges associated with draft genomes and gene prediction in plants.</title>
        <authorList>
            <person name="Pilkington S."/>
            <person name="Crowhurst R."/>
            <person name="Hilario E."/>
            <person name="Nardozza S."/>
            <person name="Fraser L."/>
            <person name="Peng Y."/>
            <person name="Gunaseelan K."/>
            <person name="Simpson R."/>
            <person name="Tahir J."/>
            <person name="Deroles S."/>
            <person name="Templeton K."/>
            <person name="Luo Z."/>
            <person name="Davy M."/>
            <person name="Cheng C."/>
            <person name="Mcneilage M."/>
            <person name="Scaglione D."/>
            <person name="Liu Y."/>
            <person name="Zhang Q."/>
            <person name="Datson P."/>
            <person name="De Silva N."/>
            <person name="Gardiner S."/>
            <person name="Bassett H."/>
            <person name="Chagne D."/>
            <person name="Mccallum J."/>
            <person name="Dzierzon H."/>
            <person name="Deng C."/>
            <person name="Wang Y.-Y."/>
            <person name="Barron N."/>
            <person name="Manako K."/>
            <person name="Bowen J."/>
            <person name="Foster T."/>
            <person name="Erridge Z."/>
            <person name="Tiffin H."/>
            <person name="Waite C."/>
            <person name="Davies K."/>
            <person name="Grierson E."/>
            <person name="Laing W."/>
            <person name="Kirk R."/>
            <person name="Chen X."/>
            <person name="Wood M."/>
            <person name="Montefiori M."/>
            <person name="Brummell D."/>
            <person name="Schwinn K."/>
            <person name="Catanach A."/>
            <person name="Fullerton C."/>
            <person name="Li D."/>
            <person name="Meiyalaghan S."/>
            <person name="Nieuwenhuizen N."/>
            <person name="Read N."/>
            <person name="Prakash R."/>
            <person name="Hunter D."/>
            <person name="Zhang H."/>
            <person name="Mckenzie M."/>
            <person name="Knabel M."/>
            <person name="Harris A."/>
            <person name="Allan A."/>
            <person name="Chen A."/>
            <person name="Janssen B."/>
            <person name="Plunkett B."/>
            <person name="Dwamena C."/>
            <person name="Voogd C."/>
            <person name="Leif D."/>
            <person name="Lafferty D."/>
            <person name="Souleyre E."/>
            <person name="Varkonyi-Gasic E."/>
            <person name="Gambi F."/>
            <person name="Hanley J."/>
            <person name="Yao J.-L."/>
            <person name="Cheung J."/>
            <person name="David K."/>
            <person name="Warren B."/>
            <person name="Marsh K."/>
            <person name="Snowden K."/>
            <person name="Lin-Wang K."/>
            <person name="Brian L."/>
            <person name="Martinez-Sanchez M."/>
            <person name="Wang M."/>
            <person name="Ileperuma N."/>
            <person name="Macnee N."/>
            <person name="Campin R."/>
            <person name="Mcatee P."/>
            <person name="Drummond R."/>
            <person name="Espley R."/>
            <person name="Ireland H."/>
            <person name="Wu R."/>
            <person name="Atkinson R."/>
            <person name="Karunairetnam S."/>
            <person name="Bulley S."/>
            <person name="Chunkath S."/>
            <person name="Hanley Z."/>
            <person name="Storey R."/>
            <person name="Thrimawithana A."/>
            <person name="Thomson S."/>
            <person name="David C."/>
            <person name="Testolin R."/>
        </authorList>
    </citation>
    <scope>NUCLEOTIDE SEQUENCE [LARGE SCALE GENOMIC DNA]</scope>
    <source>
        <strain evidence="4">cv. Red5</strain>
        <tissue evidence="3">Young leaf</tissue>
    </source>
</reference>
<comment type="caution">
    <text evidence="3">The sequence shown here is derived from an EMBL/GenBank/DDBJ whole genome shotgun (WGS) entry which is preliminary data.</text>
</comment>
<keyword evidence="4" id="KW-1185">Reference proteome</keyword>
<keyword evidence="2" id="KW-0472">Membrane</keyword>
<feature type="compositionally biased region" description="Low complexity" evidence="1">
    <location>
        <begin position="17"/>
        <end position="28"/>
    </location>
</feature>
<feature type="region of interest" description="Disordered" evidence="1">
    <location>
        <begin position="15"/>
        <end position="61"/>
    </location>
</feature>
<dbReference type="InParanoid" id="A0A2R6PAV2"/>
<dbReference type="GO" id="GO:0009773">
    <property type="term" value="P:photosynthetic electron transport in photosystem I"/>
    <property type="evidence" value="ECO:0007669"/>
    <property type="project" value="InterPro"/>
</dbReference>
<sequence length="168" mass="18918">MHRLISFSFKNPQILASMSNNSPSPSHHTNPKPPMHRIQTSPEANHSQQKRKQQKQKQPSIAEIERVIGAGAFKDRDTTNRDSEQNKSVFDAILSNSVGKTEGSVERKLRETGEWIIDRTERKSNSAGKNILVAVFQWVLPLWILSFLVASGVVKLPFSAPFLDDLIM</sequence>
<dbReference type="InterPro" id="IPR038931">
    <property type="entry name" value="CRR3"/>
</dbReference>
<feature type="transmembrane region" description="Helical" evidence="2">
    <location>
        <begin position="131"/>
        <end position="154"/>
    </location>
</feature>